<organism evidence="25 26">
    <name type="scientific">Yaniella flava</name>
    <dbReference type="NCBI Taxonomy" id="287930"/>
    <lineage>
        <taxon>Bacteria</taxon>
        <taxon>Bacillati</taxon>
        <taxon>Actinomycetota</taxon>
        <taxon>Actinomycetes</taxon>
        <taxon>Micrococcales</taxon>
        <taxon>Micrococcaceae</taxon>
        <taxon>Yaniella</taxon>
    </lineage>
</organism>
<evidence type="ECO:0000256" key="10">
    <source>
        <dbReference type="ARBA" id="ARBA00023098"/>
    </source>
</evidence>
<evidence type="ECO:0000256" key="11">
    <source>
        <dbReference type="ARBA" id="ARBA00023136"/>
    </source>
</evidence>
<evidence type="ECO:0000313" key="25">
    <source>
        <dbReference type="EMBL" id="GAA2024274.1"/>
    </source>
</evidence>
<dbReference type="InterPro" id="IPR029069">
    <property type="entry name" value="HotDog_dom_sf"/>
</dbReference>
<evidence type="ECO:0000256" key="1">
    <source>
        <dbReference type="ARBA" id="ARBA00004170"/>
    </source>
</evidence>
<proteinExistence type="inferred from homology"/>
<dbReference type="PANTHER" id="PTHR12418">
    <property type="entry name" value="ACYL-COENZYME A THIOESTERASE THEM4"/>
    <property type="match status" value="1"/>
</dbReference>
<dbReference type="Gene3D" id="3.10.129.10">
    <property type="entry name" value="Hotdog Thioesterase"/>
    <property type="match status" value="1"/>
</dbReference>
<evidence type="ECO:0000259" key="24">
    <source>
        <dbReference type="Pfam" id="PF03061"/>
    </source>
</evidence>
<dbReference type="EMBL" id="BAAAMN010000001">
    <property type="protein sequence ID" value="GAA2024274.1"/>
    <property type="molecule type" value="Genomic_DNA"/>
</dbReference>
<protein>
    <recommendedName>
        <fullName evidence="17">Acyl-coenzyme A thioesterase THEM4</fullName>
        <ecNumber evidence="16">3.1.2.2</ecNumber>
    </recommendedName>
    <alternativeName>
        <fullName evidence="18">Thioesterase superfamily member 4</fullName>
    </alternativeName>
</protein>
<keyword evidence="4" id="KW-1003">Cell membrane</keyword>
<name>A0ABP5FDU8_9MICC</name>
<keyword evidence="10" id="KW-0443">Lipid metabolism</keyword>
<keyword evidence="11" id="KW-0472">Membrane</keyword>
<keyword evidence="9" id="KW-0809">Transit peptide</keyword>
<evidence type="ECO:0000256" key="18">
    <source>
        <dbReference type="ARBA" id="ARBA00043210"/>
    </source>
</evidence>
<dbReference type="PANTHER" id="PTHR12418:SF19">
    <property type="entry name" value="ACYL-COENZYME A THIOESTERASE THEM4"/>
    <property type="match status" value="1"/>
</dbReference>
<keyword evidence="6" id="KW-0053">Apoptosis</keyword>
<evidence type="ECO:0000256" key="5">
    <source>
        <dbReference type="ARBA" id="ARBA00022490"/>
    </source>
</evidence>
<comment type="catalytic activity">
    <reaction evidence="23">
        <text>tetradecanoyl-CoA + H2O = tetradecanoate + CoA + H(+)</text>
        <dbReference type="Rhea" id="RHEA:40119"/>
        <dbReference type="ChEBI" id="CHEBI:15377"/>
        <dbReference type="ChEBI" id="CHEBI:15378"/>
        <dbReference type="ChEBI" id="CHEBI:30807"/>
        <dbReference type="ChEBI" id="CHEBI:57287"/>
        <dbReference type="ChEBI" id="CHEBI:57385"/>
    </reaction>
    <physiologicalReaction direction="left-to-right" evidence="23">
        <dbReference type="Rhea" id="RHEA:40120"/>
    </physiologicalReaction>
</comment>
<gene>
    <name evidence="25" type="ORF">GCM10009720_00040</name>
</gene>
<feature type="domain" description="Thioesterase" evidence="24">
    <location>
        <begin position="130"/>
        <end position="200"/>
    </location>
</feature>
<dbReference type="InterPro" id="IPR006683">
    <property type="entry name" value="Thioestr_dom"/>
</dbReference>
<dbReference type="Pfam" id="PF03061">
    <property type="entry name" value="4HBT"/>
    <property type="match status" value="1"/>
</dbReference>
<evidence type="ECO:0000256" key="7">
    <source>
        <dbReference type="ARBA" id="ARBA00022801"/>
    </source>
</evidence>
<keyword evidence="8" id="KW-0276">Fatty acid metabolism</keyword>
<evidence type="ECO:0000256" key="4">
    <source>
        <dbReference type="ARBA" id="ARBA00022475"/>
    </source>
</evidence>
<comment type="catalytic activity">
    <reaction evidence="20">
        <text>hexadecanoyl-CoA + H2O = hexadecanoate + CoA + H(+)</text>
        <dbReference type="Rhea" id="RHEA:16645"/>
        <dbReference type="ChEBI" id="CHEBI:7896"/>
        <dbReference type="ChEBI" id="CHEBI:15377"/>
        <dbReference type="ChEBI" id="CHEBI:15378"/>
        <dbReference type="ChEBI" id="CHEBI:57287"/>
        <dbReference type="ChEBI" id="CHEBI:57379"/>
        <dbReference type="EC" id="3.1.2.2"/>
    </reaction>
    <physiologicalReaction direction="left-to-right" evidence="20">
        <dbReference type="Rhea" id="RHEA:16646"/>
    </physiologicalReaction>
</comment>
<comment type="subcellular location">
    <subcellularLocation>
        <location evidence="3">Cell projection</location>
        <location evidence="3">Ruffle membrane</location>
    </subcellularLocation>
    <subcellularLocation>
        <location evidence="2">Cytoplasm</location>
    </subcellularLocation>
    <subcellularLocation>
        <location evidence="1">Membrane</location>
        <topology evidence="1">Peripheral membrane protein</topology>
    </subcellularLocation>
</comment>
<evidence type="ECO:0000256" key="22">
    <source>
        <dbReference type="ARBA" id="ARBA00048074"/>
    </source>
</evidence>
<keyword evidence="12" id="KW-0966">Cell projection</keyword>
<keyword evidence="5" id="KW-0963">Cytoplasm</keyword>
<keyword evidence="26" id="KW-1185">Reference proteome</keyword>
<evidence type="ECO:0000256" key="13">
    <source>
        <dbReference type="ARBA" id="ARBA00035852"/>
    </source>
</evidence>
<evidence type="ECO:0000256" key="9">
    <source>
        <dbReference type="ARBA" id="ARBA00022946"/>
    </source>
</evidence>
<evidence type="ECO:0000256" key="6">
    <source>
        <dbReference type="ARBA" id="ARBA00022703"/>
    </source>
</evidence>
<evidence type="ECO:0000256" key="20">
    <source>
        <dbReference type="ARBA" id="ARBA00047734"/>
    </source>
</evidence>
<evidence type="ECO:0000256" key="16">
    <source>
        <dbReference type="ARBA" id="ARBA00038848"/>
    </source>
</evidence>
<dbReference type="CDD" id="cd03443">
    <property type="entry name" value="PaaI_thioesterase"/>
    <property type="match status" value="1"/>
</dbReference>
<reference evidence="26" key="1">
    <citation type="journal article" date="2019" name="Int. J. Syst. Evol. Microbiol.">
        <title>The Global Catalogue of Microorganisms (GCM) 10K type strain sequencing project: providing services to taxonomists for standard genome sequencing and annotation.</title>
        <authorList>
            <consortium name="The Broad Institute Genomics Platform"/>
            <consortium name="The Broad Institute Genome Sequencing Center for Infectious Disease"/>
            <person name="Wu L."/>
            <person name="Ma J."/>
        </authorList>
    </citation>
    <scope>NUCLEOTIDE SEQUENCE [LARGE SCALE GENOMIC DNA]</scope>
    <source>
        <strain evidence="26">JCM 13595</strain>
    </source>
</reference>
<comment type="catalytic activity">
    <reaction evidence="13">
        <text>(5Z,8Z,11Z,14Z)-eicosatetraenoyl-CoA + H2O = (5Z,8Z,11Z,14Z)-eicosatetraenoate + CoA + H(+)</text>
        <dbReference type="Rhea" id="RHEA:40151"/>
        <dbReference type="ChEBI" id="CHEBI:15377"/>
        <dbReference type="ChEBI" id="CHEBI:15378"/>
        <dbReference type="ChEBI" id="CHEBI:32395"/>
        <dbReference type="ChEBI" id="CHEBI:57287"/>
        <dbReference type="ChEBI" id="CHEBI:57368"/>
    </reaction>
    <physiologicalReaction direction="left-to-right" evidence="13">
        <dbReference type="Rhea" id="RHEA:40152"/>
    </physiologicalReaction>
</comment>
<comment type="catalytic activity">
    <reaction evidence="21">
        <text>decanoyl-CoA + H2O = decanoate + CoA + H(+)</text>
        <dbReference type="Rhea" id="RHEA:40059"/>
        <dbReference type="ChEBI" id="CHEBI:15377"/>
        <dbReference type="ChEBI" id="CHEBI:15378"/>
        <dbReference type="ChEBI" id="CHEBI:27689"/>
        <dbReference type="ChEBI" id="CHEBI:57287"/>
        <dbReference type="ChEBI" id="CHEBI:61430"/>
    </reaction>
    <physiologicalReaction direction="left-to-right" evidence="21">
        <dbReference type="Rhea" id="RHEA:40060"/>
    </physiologicalReaction>
</comment>
<comment type="catalytic activity">
    <reaction evidence="14">
        <text>(9Z)-octadecenoyl-CoA + H2O = (9Z)-octadecenoate + CoA + H(+)</text>
        <dbReference type="Rhea" id="RHEA:40139"/>
        <dbReference type="ChEBI" id="CHEBI:15377"/>
        <dbReference type="ChEBI" id="CHEBI:15378"/>
        <dbReference type="ChEBI" id="CHEBI:30823"/>
        <dbReference type="ChEBI" id="CHEBI:57287"/>
        <dbReference type="ChEBI" id="CHEBI:57387"/>
    </reaction>
    <physiologicalReaction direction="left-to-right" evidence="14">
        <dbReference type="Rhea" id="RHEA:40140"/>
    </physiologicalReaction>
</comment>
<evidence type="ECO:0000256" key="3">
    <source>
        <dbReference type="ARBA" id="ARBA00004632"/>
    </source>
</evidence>
<sequence length="217" mass="23836">MTTPHDTSAQTAQRIDAMEMTKHRRTPAPDTPQTRAYIRLLEEVSNFQHALVQANPTAEASDELIAKLASVRETLEQAAVPEAERLYARGELSGGEMQVLMPPLTVEHVDDHEFRAHTVAGEFAMGMNQAMHGGVVSVLFDTAMGRLAMGTEMLSARTVYLTTQYRNITPIGERLDLTATVDTVEGRKKFISGQLWHGDTLCAEADSLFVAVKPGQQ</sequence>
<evidence type="ECO:0000256" key="21">
    <source>
        <dbReference type="ARBA" id="ARBA00047969"/>
    </source>
</evidence>
<keyword evidence="7" id="KW-0378">Hydrolase</keyword>
<dbReference type="Proteomes" id="UP001501461">
    <property type="component" value="Unassembled WGS sequence"/>
</dbReference>
<evidence type="ECO:0000313" key="26">
    <source>
        <dbReference type="Proteomes" id="UP001501461"/>
    </source>
</evidence>
<dbReference type="SUPFAM" id="SSF54637">
    <property type="entry name" value="Thioesterase/thiol ester dehydrase-isomerase"/>
    <property type="match status" value="1"/>
</dbReference>
<evidence type="ECO:0000256" key="14">
    <source>
        <dbReference type="ARBA" id="ARBA00037002"/>
    </source>
</evidence>
<evidence type="ECO:0000256" key="8">
    <source>
        <dbReference type="ARBA" id="ARBA00022832"/>
    </source>
</evidence>
<comment type="similarity">
    <text evidence="15">Belongs to the THEM4/THEM5 thioesterase family.</text>
</comment>
<dbReference type="EC" id="3.1.2.2" evidence="16"/>
<evidence type="ECO:0000256" key="12">
    <source>
        <dbReference type="ARBA" id="ARBA00023273"/>
    </source>
</evidence>
<evidence type="ECO:0000256" key="19">
    <source>
        <dbReference type="ARBA" id="ARBA00047588"/>
    </source>
</evidence>
<dbReference type="RefSeq" id="WP_343955387.1">
    <property type="nucleotide sequence ID" value="NZ_BAAAMN010000001.1"/>
</dbReference>
<accession>A0ABP5FDU8</accession>
<comment type="catalytic activity">
    <reaction evidence="22">
        <text>dodecanoyl-CoA + H2O = dodecanoate + CoA + H(+)</text>
        <dbReference type="Rhea" id="RHEA:30135"/>
        <dbReference type="ChEBI" id="CHEBI:15377"/>
        <dbReference type="ChEBI" id="CHEBI:15378"/>
        <dbReference type="ChEBI" id="CHEBI:18262"/>
        <dbReference type="ChEBI" id="CHEBI:57287"/>
        <dbReference type="ChEBI" id="CHEBI:57375"/>
    </reaction>
    <physiologicalReaction direction="left-to-right" evidence="22">
        <dbReference type="Rhea" id="RHEA:30136"/>
    </physiologicalReaction>
</comment>
<evidence type="ECO:0000256" key="2">
    <source>
        <dbReference type="ARBA" id="ARBA00004496"/>
    </source>
</evidence>
<evidence type="ECO:0000256" key="15">
    <source>
        <dbReference type="ARBA" id="ARBA00038456"/>
    </source>
</evidence>
<evidence type="ECO:0000256" key="17">
    <source>
        <dbReference type="ARBA" id="ARBA00040123"/>
    </source>
</evidence>
<evidence type="ECO:0000256" key="23">
    <source>
        <dbReference type="ARBA" id="ARBA00048180"/>
    </source>
</evidence>
<comment type="caution">
    <text evidence="25">The sequence shown here is derived from an EMBL/GenBank/DDBJ whole genome shotgun (WGS) entry which is preliminary data.</text>
</comment>
<dbReference type="InterPro" id="IPR052365">
    <property type="entry name" value="THEM4/THEM5_acyl-CoA_thioest"/>
</dbReference>
<comment type="catalytic activity">
    <reaction evidence="19">
        <text>octanoyl-CoA + H2O = octanoate + CoA + H(+)</text>
        <dbReference type="Rhea" id="RHEA:30143"/>
        <dbReference type="ChEBI" id="CHEBI:15377"/>
        <dbReference type="ChEBI" id="CHEBI:15378"/>
        <dbReference type="ChEBI" id="CHEBI:25646"/>
        <dbReference type="ChEBI" id="CHEBI:57287"/>
        <dbReference type="ChEBI" id="CHEBI:57386"/>
    </reaction>
    <physiologicalReaction direction="left-to-right" evidence="19">
        <dbReference type="Rhea" id="RHEA:30144"/>
    </physiologicalReaction>
</comment>